<dbReference type="EMBL" id="CAKLDI010000002">
    <property type="protein sequence ID" value="CAH0535344.1"/>
    <property type="molecule type" value="Genomic_DNA"/>
</dbReference>
<feature type="transmembrane region" description="Helical" evidence="1">
    <location>
        <begin position="105"/>
        <end position="124"/>
    </location>
</feature>
<proteinExistence type="predicted"/>
<feature type="transmembrane region" description="Helical" evidence="1">
    <location>
        <begin position="48"/>
        <end position="68"/>
    </location>
</feature>
<dbReference type="Proteomes" id="UP000838672">
    <property type="component" value="Unassembled WGS sequence"/>
</dbReference>
<keyword evidence="1" id="KW-0472">Membrane</keyword>
<keyword evidence="3" id="KW-1185">Reference proteome</keyword>
<reference evidence="2" key="1">
    <citation type="submission" date="2021-11" db="EMBL/GenBank/DDBJ databases">
        <authorList>
            <person name="Rodrigo-Torres L."/>
            <person name="Arahal R. D."/>
            <person name="Lucena T."/>
        </authorList>
    </citation>
    <scope>NUCLEOTIDE SEQUENCE</scope>
    <source>
        <strain evidence="2">CECT 7929</strain>
    </source>
</reference>
<evidence type="ECO:0000256" key="1">
    <source>
        <dbReference type="SAM" id="Phobius"/>
    </source>
</evidence>
<evidence type="ECO:0008006" key="4">
    <source>
        <dbReference type="Google" id="ProtNLM"/>
    </source>
</evidence>
<feature type="transmembrane region" description="Helical" evidence="1">
    <location>
        <begin position="80"/>
        <end position="99"/>
    </location>
</feature>
<dbReference type="RefSeq" id="WP_237468183.1">
    <property type="nucleotide sequence ID" value="NZ_CAKLDI010000002.1"/>
</dbReference>
<keyword evidence="1" id="KW-1133">Transmembrane helix</keyword>
<name>A0ABN8DYF9_9VIBR</name>
<gene>
    <name evidence="2" type="ORF">VST7929_02937</name>
</gene>
<comment type="caution">
    <text evidence="2">The sequence shown here is derived from an EMBL/GenBank/DDBJ whole genome shotgun (WGS) entry which is preliminary data.</text>
</comment>
<organism evidence="2 3">
    <name type="scientific">Vibrio stylophorae</name>
    <dbReference type="NCBI Taxonomy" id="659351"/>
    <lineage>
        <taxon>Bacteria</taxon>
        <taxon>Pseudomonadati</taxon>
        <taxon>Pseudomonadota</taxon>
        <taxon>Gammaproteobacteria</taxon>
        <taxon>Vibrionales</taxon>
        <taxon>Vibrionaceae</taxon>
        <taxon>Vibrio</taxon>
    </lineage>
</organism>
<keyword evidence="1" id="KW-0812">Transmembrane</keyword>
<protein>
    <recommendedName>
        <fullName evidence="4">Integral membrane protein</fullName>
    </recommendedName>
</protein>
<sequence>MSPETTFRFILISNIVAIILSAIAGIGLEGSLPMELQTYLAWEAEQDVSTFLGMLMLTILALYIINVVGLWKFKPWAKKMYVVFTACSFIPLPLLGPTVMNAWEYMLYDIAILLEGALLVLLFVGPVANKFNPTFVECS</sequence>
<evidence type="ECO:0000313" key="3">
    <source>
        <dbReference type="Proteomes" id="UP000838672"/>
    </source>
</evidence>
<feature type="transmembrane region" description="Helical" evidence="1">
    <location>
        <begin position="7"/>
        <end position="28"/>
    </location>
</feature>
<evidence type="ECO:0000313" key="2">
    <source>
        <dbReference type="EMBL" id="CAH0535344.1"/>
    </source>
</evidence>
<accession>A0ABN8DYF9</accession>